<sequence length="139" mass="14228">MKAVRLALGVVGLAAAAYGAWLVLGLSTSSWPGLLTWLAAGVVVHDAVLAPLVVAVGLALRRVVPGPARGPVVVGAVVLGAVTLVAVPAIGRFGARPDNPTLLDRDYVAGWLALACLVAVGVGAATLVRSRRERRRDRV</sequence>
<evidence type="ECO:0000313" key="3">
    <source>
        <dbReference type="Proteomes" id="UP001596087"/>
    </source>
</evidence>
<feature type="transmembrane region" description="Helical" evidence="1">
    <location>
        <begin position="35"/>
        <end position="60"/>
    </location>
</feature>
<protein>
    <submittedName>
        <fullName evidence="2">Uncharacterized protein</fullName>
    </submittedName>
</protein>
<proteinExistence type="predicted"/>
<keyword evidence="1" id="KW-0812">Transmembrane</keyword>
<reference evidence="3" key="1">
    <citation type="journal article" date="2019" name="Int. J. Syst. Evol. Microbiol.">
        <title>The Global Catalogue of Microorganisms (GCM) 10K type strain sequencing project: providing services to taxonomists for standard genome sequencing and annotation.</title>
        <authorList>
            <consortium name="The Broad Institute Genomics Platform"/>
            <consortium name="The Broad Institute Genome Sequencing Center for Infectious Disease"/>
            <person name="Wu L."/>
            <person name="Ma J."/>
        </authorList>
    </citation>
    <scope>NUCLEOTIDE SEQUENCE [LARGE SCALE GENOMIC DNA]</scope>
    <source>
        <strain evidence="3">DFY41</strain>
    </source>
</reference>
<feature type="transmembrane region" description="Helical" evidence="1">
    <location>
        <begin position="107"/>
        <end position="128"/>
    </location>
</feature>
<dbReference type="RefSeq" id="WP_378589435.1">
    <property type="nucleotide sequence ID" value="NZ_JBHSKD010000008.1"/>
</dbReference>
<dbReference type="Proteomes" id="UP001596087">
    <property type="component" value="Unassembled WGS sequence"/>
</dbReference>
<comment type="caution">
    <text evidence="2">The sequence shown here is derived from an EMBL/GenBank/DDBJ whole genome shotgun (WGS) entry which is preliminary data.</text>
</comment>
<accession>A0ABW0BHW0</accession>
<keyword evidence="1" id="KW-0472">Membrane</keyword>
<evidence type="ECO:0000256" key="1">
    <source>
        <dbReference type="SAM" id="Phobius"/>
    </source>
</evidence>
<keyword evidence="3" id="KW-1185">Reference proteome</keyword>
<name>A0ABW0BHW0_9ACTN</name>
<dbReference type="EMBL" id="JBHSKD010000008">
    <property type="protein sequence ID" value="MFC5176845.1"/>
    <property type="molecule type" value="Genomic_DNA"/>
</dbReference>
<gene>
    <name evidence="2" type="ORF">ACFPGP_09190</name>
</gene>
<organism evidence="2 3">
    <name type="scientific">Nocardioides taihuensis</name>
    <dbReference type="NCBI Taxonomy" id="1835606"/>
    <lineage>
        <taxon>Bacteria</taxon>
        <taxon>Bacillati</taxon>
        <taxon>Actinomycetota</taxon>
        <taxon>Actinomycetes</taxon>
        <taxon>Propionibacteriales</taxon>
        <taxon>Nocardioidaceae</taxon>
        <taxon>Nocardioides</taxon>
    </lineage>
</organism>
<evidence type="ECO:0000313" key="2">
    <source>
        <dbReference type="EMBL" id="MFC5176845.1"/>
    </source>
</evidence>
<keyword evidence="1" id="KW-1133">Transmembrane helix</keyword>
<feature type="transmembrane region" description="Helical" evidence="1">
    <location>
        <begin position="72"/>
        <end position="95"/>
    </location>
</feature>